<organism evidence="2 3">
    <name type="scientific">Drosophila rubida</name>
    <dbReference type="NCBI Taxonomy" id="30044"/>
    <lineage>
        <taxon>Eukaryota</taxon>
        <taxon>Metazoa</taxon>
        <taxon>Ecdysozoa</taxon>
        <taxon>Arthropoda</taxon>
        <taxon>Hexapoda</taxon>
        <taxon>Insecta</taxon>
        <taxon>Pterygota</taxon>
        <taxon>Neoptera</taxon>
        <taxon>Endopterygota</taxon>
        <taxon>Diptera</taxon>
        <taxon>Brachycera</taxon>
        <taxon>Muscomorpha</taxon>
        <taxon>Ephydroidea</taxon>
        <taxon>Drosophilidae</taxon>
        <taxon>Drosophila</taxon>
    </lineage>
</organism>
<dbReference type="InterPro" id="IPR002937">
    <property type="entry name" value="Amino_oxidase"/>
</dbReference>
<dbReference type="Pfam" id="PF01593">
    <property type="entry name" value="Amino_oxidase"/>
    <property type="match status" value="1"/>
</dbReference>
<gene>
    <name evidence="2" type="ORF">KR093_002679</name>
</gene>
<proteinExistence type="predicted"/>
<evidence type="ECO:0000259" key="1">
    <source>
        <dbReference type="Pfam" id="PF01593"/>
    </source>
</evidence>
<dbReference type="Gene3D" id="3.90.660.10">
    <property type="match status" value="1"/>
</dbReference>
<dbReference type="PANTHER" id="PTHR10742">
    <property type="entry name" value="FLAVIN MONOAMINE OXIDASE"/>
    <property type="match status" value="1"/>
</dbReference>
<name>A0AAD4PK87_9MUSC</name>
<dbReference type="PANTHER" id="PTHR10742:SF398">
    <property type="entry name" value="AMINE OXIDASE DOMAIN-CONTAINING PROTEIN-RELATED"/>
    <property type="match status" value="1"/>
</dbReference>
<dbReference type="InterPro" id="IPR050281">
    <property type="entry name" value="Flavin_monoamine_oxidase"/>
</dbReference>
<dbReference type="Proteomes" id="UP001200034">
    <property type="component" value="Unassembled WGS sequence"/>
</dbReference>
<dbReference type="SUPFAM" id="SSF54373">
    <property type="entry name" value="FAD-linked reductases, C-terminal domain"/>
    <property type="match status" value="1"/>
</dbReference>
<comment type="caution">
    <text evidence="2">The sequence shown here is derived from an EMBL/GenBank/DDBJ whole genome shotgun (WGS) entry which is preliminary data.</text>
</comment>
<dbReference type="InterPro" id="IPR036188">
    <property type="entry name" value="FAD/NAD-bd_sf"/>
</dbReference>
<dbReference type="Gene3D" id="3.50.50.60">
    <property type="entry name" value="FAD/NAD(P)-binding domain"/>
    <property type="match status" value="1"/>
</dbReference>
<evidence type="ECO:0000313" key="2">
    <source>
        <dbReference type="EMBL" id="KAH8370222.1"/>
    </source>
</evidence>
<reference evidence="2" key="1">
    <citation type="journal article" date="2021" name="Mol. Ecol. Resour.">
        <title>Phylogenomic analyses of the genus Drosophila reveals genomic signals of climate adaptation.</title>
        <authorList>
            <person name="Li F."/>
            <person name="Rane R.V."/>
            <person name="Luria V."/>
            <person name="Xiong Z."/>
            <person name="Chen J."/>
            <person name="Li Z."/>
            <person name="Catullo R.A."/>
            <person name="Griffin P.C."/>
            <person name="Schiffer M."/>
            <person name="Pearce S."/>
            <person name="Lee S.F."/>
            <person name="McElroy K."/>
            <person name="Stocker A."/>
            <person name="Shirriffs J."/>
            <person name="Cockerell F."/>
            <person name="Coppin C."/>
            <person name="Sgro C.M."/>
            <person name="Karger A."/>
            <person name="Cain J.W."/>
            <person name="Weber J.A."/>
            <person name="Santpere G."/>
            <person name="Kirschner M.W."/>
            <person name="Hoffmann A.A."/>
            <person name="Oakeshott J.G."/>
            <person name="Zhang G."/>
        </authorList>
    </citation>
    <scope>NUCLEOTIDE SEQUENCE</scope>
    <source>
        <strain evidence="2">BGI-SZ-2011g</strain>
    </source>
</reference>
<keyword evidence="3" id="KW-1185">Reference proteome</keyword>
<evidence type="ECO:0000313" key="3">
    <source>
        <dbReference type="Proteomes" id="UP001200034"/>
    </source>
</evidence>
<dbReference type="GO" id="GO:0046592">
    <property type="term" value="F:polyamine oxidase activity"/>
    <property type="evidence" value="ECO:0007669"/>
    <property type="project" value="TreeGrafter"/>
</dbReference>
<dbReference type="EMBL" id="JAJJHW010002585">
    <property type="protein sequence ID" value="KAH8370222.1"/>
    <property type="molecule type" value="Genomic_DNA"/>
</dbReference>
<protein>
    <recommendedName>
        <fullName evidence="1">Amine oxidase domain-containing protein</fullName>
    </recommendedName>
</protein>
<accession>A0AAD4PK87</accession>
<sequence length="450" mass="51489">MADRIGGRIRTMKFADNYIDTGAQWVNGQEGNVVYQMVKELNVLDGKGWDTFLNVDWIRSNGEIMPHSLLVKLVKVMRSIVEQHHDDLIESEGTYGEYLVEKFAEHLSKPDCHHVNREWAADFLRTFKKMEGAAVDTDMNAAGYASFRPCKGDSMQNWRDQGFKQFLRLLVNGDEMNEHGLLQGCIDLNCRVRRIEWDRLDGTIQVMCEDNQQYVADHVVITVSLGVLKKNTRLFFPNLPLAKRKAINFIGFGQVCKIFAEFDEPFWHEEWRGFNAMWCADDLNQPQLEWLSDIYSIHPYAYQPRVLLGWAAGPNTEIIESIDSKLLTHGIMLMLRKFLPKMKITQPKLLVTSHWSIDPAHLGAYSYPSMLTKSYNTGPEQLAQPVNVLAYEPIGQSFVSLLDIRPITVRPLLLFAGEATSPDHYSTVHGAVESGLREARRLTGYYQKDL</sequence>
<dbReference type="AlphaFoldDB" id="A0AAD4PK87"/>
<dbReference type="SUPFAM" id="SSF51905">
    <property type="entry name" value="FAD/NAD(P)-binding domain"/>
    <property type="match status" value="1"/>
</dbReference>
<feature type="domain" description="Amine oxidase" evidence="1">
    <location>
        <begin position="3"/>
        <end position="442"/>
    </location>
</feature>